<dbReference type="EMBL" id="CAJC01000139">
    <property type="protein sequence ID" value="CCI53125.1"/>
    <property type="molecule type" value="Genomic_DNA"/>
</dbReference>
<name>A0A077MB89_9MICO</name>
<organism evidence="2 3">
    <name type="scientific">Nostocoides jenkinsii Ben 74</name>
    <dbReference type="NCBI Taxonomy" id="1193518"/>
    <lineage>
        <taxon>Bacteria</taxon>
        <taxon>Bacillati</taxon>
        <taxon>Actinomycetota</taxon>
        <taxon>Actinomycetes</taxon>
        <taxon>Micrococcales</taxon>
        <taxon>Intrasporangiaceae</taxon>
        <taxon>Nostocoides</taxon>
    </lineage>
</organism>
<gene>
    <name evidence="2" type="ORF">BN13_30077</name>
</gene>
<evidence type="ECO:0000313" key="3">
    <source>
        <dbReference type="Proteomes" id="UP000035720"/>
    </source>
</evidence>
<evidence type="ECO:0000313" key="2">
    <source>
        <dbReference type="EMBL" id="CCI53125.1"/>
    </source>
</evidence>
<dbReference type="AlphaFoldDB" id="A0A077MB89"/>
<feature type="region of interest" description="Disordered" evidence="1">
    <location>
        <begin position="21"/>
        <end position="45"/>
    </location>
</feature>
<dbReference type="STRING" id="1193518.BN13_30077"/>
<comment type="caution">
    <text evidence="2">The sequence shown here is derived from an EMBL/GenBank/DDBJ whole genome shotgun (WGS) entry which is preliminary data.</text>
</comment>
<accession>A0A077MB89</accession>
<keyword evidence="3" id="KW-1185">Reference proteome</keyword>
<proteinExistence type="predicted"/>
<protein>
    <submittedName>
        <fullName evidence="2">Prevent-host-death family protein</fullName>
    </submittedName>
</protein>
<sequence length="45" mass="4818">MGVPTKLEQLILEGKVTPARPHVSALPEPITTAGPVSDLIAEQRR</sequence>
<dbReference type="Proteomes" id="UP000035720">
    <property type="component" value="Unassembled WGS sequence"/>
</dbReference>
<reference evidence="2 3" key="1">
    <citation type="journal article" date="2013" name="ISME J.">
        <title>A metabolic model for members of the genus Tetrasphaera involved in enhanced biological phosphorus removal.</title>
        <authorList>
            <person name="Kristiansen R."/>
            <person name="Nguyen H.T.T."/>
            <person name="Saunders A.M."/>
            <person name="Nielsen J.L."/>
            <person name="Wimmer R."/>
            <person name="Le V.Q."/>
            <person name="McIlroy S.J."/>
            <person name="Petrovski S."/>
            <person name="Seviour R.J."/>
            <person name="Calteau A."/>
            <person name="Nielsen K.L."/>
            <person name="Nielsen P.H."/>
        </authorList>
    </citation>
    <scope>NUCLEOTIDE SEQUENCE [LARGE SCALE GENOMIC DNA]</scope>
    <source>
        <strain evidence="2 3">Ben 74</strain>
    </source>
</reference>
<evidence type="ECO:0000256" key="1">
    <source>
        <dbReference type="SAM" id="MobiDB-lite"/>
    </source>
</evidence>